<dbReference type="InterPro" id="IPR052958">
    <property type="entry name" value="IFN-induced_PKR_regulator"/>
</dbReference>
<feature type="non-terminal residue" evidence="2">
    <location>
        <position position="1"/>
    </location>
</feature>
<accession>A0A6G0VYY0</accession>
<sequence>YAPHAVHCPCSNHSLNLSISKSSSVQAIRNSVGLMKEVISFFNMSSKRNYVLIAVLKGKARLKSLCETRWVDRHDSVIIFKSSLPYILEALTAISSWQENDSSSKARTLLTAICTCEFMVSIYSLASLLCVTISVSRILQSVNADISNSTKVINDVIDNLEKKRKNSTDEFKSLFEECKNEMNKLEIDIKKPRIVSRQNSRCNYSTNSVEDYYRISIYIPLLDSVLDDLKCRFLNEKSQALLKLSQVIPRNIVETDDEDVYNLLKLVIKYFTFDENNEINETELKSELNLWKSKWIREKNEELSNILNLDAMTSFELCSEMLYPNIKKLLHIIACLPISVASAERSFSTLRSCYIFIDCCCCRLKTWLRSKMGQDRLCGLALLHIHREIDISIDDIIKRFASLKKRNTDLIL</sequence>
<dbReference type="InterPro" id="IPR008906">
    <property type="entry name" value="HATC_C_dom"/>
</dbReference>
<dbReference type="InterPro" id="IPR012337">
    <property type="entry name" value="RNaseH-like_sf"/>
</dbReference>
<protein>
    <submittedName>
        <fullName evidence="2">52 kDa repressor of the inhibitor of the protein kinase-like</fullName>
    </submittedName>
</protein>
<comment type="caution">
    <text evidence="2">The sequence shown here is derived from an EMBL/GenBank/DDBJ whole genome shotgun (WGS) entry which is preliminary data.</text>
</comment>
<feature type="domain" description="HAT C-terminal dimerisation" evidence="1">
    <location>
        <begin position="311"/>
        <end position="388"/>
    </location>
</feature>
<evidence type="ECO:0000259" key="1">
    <source>
        <dbReference type="Pfam" id="PF05699"/>
    </source>
</evidence>
<dbReference type="Pfam" id="PF05699">
    <property type="entry name" value="Dimer_Tnp_hAT"/>
    <property type="match status" value="1"/>
</dbReference>
<organism evidence="2 3">
    <name type="scientific">Aphis craccivora</name>
    <name type="common">Cowpea aphid</name>
    <dbReference type="NCBI Taxonomy" id="307492"/>
    <lineage>
        <taxon>Eukaryota</taxon>
        <taxon>Metazoa</taxon>
        <taxon>Ecdysozoa</taxon>
        <taxon>Arthropoda</taxon>
        <taxon>Hexapoda</taxon>
        <taxon>Insecta</taxon>
        <taxon>Pterygota</taxon>
        <taxon>Neoptera</taxon>
        <taxon>Paraneoptera</taxon>
        <taxon>Hemiptera</taxon>
        <taxon>Sternorrhyncha</taxon>
        <taxon>Aphidomorpha</taxon>
        <taxon>Aphidoidea</taxon>
        <taxon>Aphididae</taxon>
        <taxon>Aphidini</taxon>
        <taxon>Aphis</taxon>
        <taxon>Aphis</taxon>
    </lineage>
</organism>
<dbReference type="PANTHER" id="PTHR46289:SF14">
    <property type="entry name" value="DUF4371 DOMAIN-CONTAINING PROTEIN"/>
    <property type="match status" value="1"/>
</dbReference>
<dbReference type="Proteomes" id="UP000478052">
    <property type="component" value="Unassembled WGS sequence"/>
</dbReference>
<reference evidence="2 3" key="1">
    <citation type="submission" date="2019-08" db="EMBL/GenBank/DDBJ databases">
        <title>Whole genome of Aphis craccivora.</title>
        <authorList>
            <person name="Voronova N.V."/>
            <person name="Shulinski R.S."/>
            <person name="Bandarenka Y.V."/>
            <person name="Zhorov D.G."/>
            <person name="Warner D."/>
        </authorList>
    </citation>
    <scope>NUCLEOTIDE SEQUENCE [LARGE SCALE GENOMIC DNA]</scope>
    <source>
        <strain evidence="2">180601</strain>
        <tissue evidence="2">Whole Body</tissue>
    </source>
</reference>
<dbReference type="AlphaFoldDB" id="A0A6G0VYY0"/>
<gene>
    <name evidence="2" type="ORF">FWK35_00031441</name>
</gene>
<dbReference type="OrthoDB" id="6610792at2759"/>
<keyword evidence="3" id="KW-1185">Reference proteome</keyword>
<dbReference type="SUPFAM" id="SSF53098">
    <property type="entry name" value="Ribonuclease H-like"/>
    <property type="match status" value="1"/>
</dbReference>
<dbReference type="PANTHER" id="PTHR46289">
    <property type="entry name" value="52 KDA REPRESSOR OF THE INHIBITOR OF THE PROTEIN KINASE-LIKE PROTEIN-RELATED"/>
    <property type="match status" value="1"/>
</dbReference>
<evidence type="ECO:0000313" key="2">
    <source>
        <dbReference type="EMBL" id="KAF0714908.1"/>
    </source>
</evidence>
<name>A0A6G0VYY0_APHCR</name>
<dbReference type="EMBL" id="VUJU01010291">
    <property type="protein sequence ID" value="KAF0714908.1"/>
    <property type="molecule type" value="Genomic_DNA"/>
</dbReference>
<evidence type="ECO:0000313" key="3">
    <source>
        <dbReference type="Proteomes" id="UP000478052"/>
    </source>
</evidence>
<proteinExistence type="predicted"/>
<dbReference type="GO" id="GO:0046983">
    <property type="term" value="F:protein dimerization activity"/>
    <property type="evidence" value="ECO:0007669"/>
    <property type="project" value="InterPro"/>
</dbReference>